<evidence type="ECO:0000313" key="2">
    <source>
        <dbReference type="Proteomes" id="UP000186817"/>
    </source>
</evidence>
<dbReference type="OrthoDB" id="194386at2759"/>
<dbReference type="EMBL" id="LSRX01000218">
    <property type="protein sequence ID" value="OLQ04131.1"/>
    <property type="molecule type" value="Genomic_DNA"/>
</dbReference>
<sequence>MAAFPQQEDRFRSSLSAGFAAGLASGFVCRQPRFSRLERAASPPWLPGNEELAKIAAGERPLGAMAVRQFPKAK</sequence>
<name>A0A1Q9E9P7_SYMMI</name>
<gene>
    <name evidence="1" type="ORF">AK812_SmicGene12840</name>
</gene>
<comment type="caution">
    <text evidence="1">The sequence shown here is derived from an EMBL/GenBank/DDBJ whole genome shotgun (WGS) entry which is preliminary data.</text>
</comment>
<organism evidence="1 2">
    <name type="scientific">Symbiodinium microadriaticum</name>
    <name type="common">Dinoflagellate</name>
    <name type="synonym">Zooxanthella microadriatica</name>
    <dbReference type="NCBI Taxonomy" id="2951"/>
    <lineage>
        <taxon>Eukaryota</taxon>
        <taxon>Sar</taxon>
        <taxon>Alveolata</taxon>
        <taxon>Dinophyceae</taxon>
        <taxon>Suessiales</taxon>
        <taxon>Symbiodiniaceae</taxon>
        <taxon>Symbiodinium</taxon>
    </lineage>
</organism>
<dbReference type="AlphaFoldDB" id="A0A1Q9E9P7"/>
<reference evidence="1 2" key="1">
    <citation type="submission" date="2016-02" db="EMBL/GenBank/DDBJ databases">
        <title>Genome analysis of coral dinoflagellate symbionts highlights evolutionary adaptations to a symbiotic lifestyle.</title>
        <authorList>
            <person name="Aranda M."/>
            <person name="Li Y."/>
            <person name="Liew Y.J."/>
            <person name="Baumgarten S."/>
            <person name="Simakov O."/>
            <person name="Wilson M."/>
            <person name="Piel J."/>
            <person name="Ashoor H."/>
            <person name="Bougouffa S."/>
            <person name="Bajic V.B."/>
            <person name="Ryu T."/>
            <person name="Ravasi T."/>
            <person name="Bayer T."/>
            <person name="Micklem G."/>
            <person name="Kim H."/>
            <person name="Bhak J."/>
            <person name="Lajeunesse T.C."/>
            <person name="Voolstra C.R."/>
        </authorList>
    </citation>
    <scope>NUCLEOTIDE SEQUENCE [LARGE SCALE GENOMIC DNA]</scope>
    <source>
        <strain evidence="1 2">CCMP2467</strain>
    </source>
</reference>
<protein>
    <submittedName>
        <fullName evidence="1">Uncharacterized protein</fullName>
    </submittedName>
</protein>
<keyword evidence="2" id="KW-1185">Reference proteome</keyword>
<accession>A0A1Q9E9P7</accession>
<proteinExistence type="predicted"/>
<dbReference type="Proteomes" id="UP000186817">
    <property type="component" value="Unassembled WGS sequence"/>
</dbReference>
<evidence type="ECO:0000313" key="1">
    <source>
        <dbReference type="EMBL" id="OLQ04131.1"/>
    </source>
</evidence>